<dbReference type="RefSeq" id="WP_106661025.1">
    <property type="nucleotide sequence ID" value="NZ_PJEO01000056.1"/>
</dbReference>
<evidence type="ECO:0000313" key="1">
    <source>
        <dbReference type="EMBL" id="PKQ43608.1"/>
    </source>
</evidence>
<proteinExistence type="predicted"/>
<comment type="caution">
    <text evidence="1">The sequence shown here is derived from an EMBL/GenBank/DDBJ whole genome shotgun (WGS) entry which is preliminary data.</text>
</comment>
<dbReference type="PANTHER" id="PTHR38471:SF2">
    <property type="entry name" value="FOUR HELIX BUNDLE PROTEIN"/>
    <property type="match status" value="1"/>
</dbReference>
<keyword evidence="2" id="KW-1185">Reference proteome</keyword>
<dbReference type="PANTHER" id="PTHR38471">
    <property type="entry name" value="FOUR HELIX BUNDLE PROTEIN"/>
    <property type="match status" value="1"/>
</dbReference>
<dbReference type="Proteomes" id="UP000233435">
    <property type="component" value="Unassembled WGS sequence"/>
</dbReference>
<sequence>MNNYKDLKVWQKSMDLAEKVYMLTSTYPKEEKYGLISQIQRSVISIPSNIAEGAGRNSNKEFRNFLGIANGSINELATQLTLSIRIGYVKENELEDIFNLITEIQKMNFTLIKKFSNI</sequence>
<reference evidence="1 2" key="1">
    <citation type="submission" date="2017-12" db="EMBL/GenBank/DDBJ databases">
        <title>Confluentibacter flavum sp. nov., isolated from the saline lake.</title>
        <authorList>
            <person name="Yu L."/>
        </authorList>
    </citation>
    <scope>NUCLEOTIDE SEQUENCE [LARGE SCALE GENOMIC DNA]</scope>
    <source>
        <strain evidence="1 2">3B</strain>
    </source>
</reference>
<dbReference type="CDD" id="cd16377">
    <property type="entry name" value="23S_rRNA_IVP_like"/>
    <property type="match status" value="1"/>
</dbReference>
<dbReference type="InterPro" id="IPR036583">
    <property type="entry name" value="23S_rRNA_IVS_sf"/>
</dbReference>
<protein>
    <submittedName>
        <fullName evidence="1">Four helix bundle protein</fullName>
    </submittedName>
</protein>
<dbReference type="NCBIfam" id="TIGR02436">
    <property type="entry name" value="four helix bundle protein"/>
    <property type="match status" value="1"/>
</dbReference>
<accession>A0A2N3HFQ6</accession>
<name>A0A2N3HFQ6_9FLAO</name>
<organism evidence="1 2">
    <name type="scientific">Confluentibacter flavum</name>
    <dbReference type="NCBI Taxonomy" id="1909700"/>
    <lineage>
        <taxon>Bacteria</taxon>
        <taxon>Pseudomonadati</taxon>
        <taxon>Bacteroidota</taxon>
        <taxon>Flavobacteriia</taxon>
        <taxon>Flavobacteriales</taxon>
        <taxon>Flavobacteriaceae</taxon>
        <taxon>Confluentibacter</taxon>
    </lineage>
</organism>
<dbReference type="Gene3D" id="1.20.1440.60">
    <property type="entry name" value="23S rRNA-intervening sequence"/>
    <property type="match status" value="1"/>
</dbReference>
<dbReference type="OrthoDB" id="9811959at2"/>
<gene>
    <name evidence="1" type="ORF">CSW08_16505</name>
</gene>
<dbReference type="Pfam" id="PF05635">
    <property type="entry name" value="23S_rRNA_IVP"/>
    <property type="match status" value="1"/>
</dbReference>
<dbReference type="SUPFAM" id="SSF158446">
    <property type="entry name" value="IVS-encoded protein-like"/>
    <property type="match status" value="1"/>
</dbReference>
<dbReference type="InterPro" id="IPR012657">
    <property type="entry name" value="23S_rRNA-intervening_sequence"/>
</dbReference>
<dbReference type="EMBL" id="PJEO01000056">
    <property type="protein sequence ID" value="PKQ43608.1"/>
    <property type="molecule type" value="Genomic_DNA"/>
</dbReference>
<evidence type="ECO:0000313" key="2">
    <source>
        <dbReference type="Proteomes" id="UP000233435"/>
    </source>
</evidence>
<dbReference type="AlphaFoldDB" id="A0A2N3HFQ6"/>
<dbReference type="NCBIfam" id="NF008911">
    <property type="entry name" value="PRK12275.1-2"/>
    <property type="match status" value="1"/>
</dbReference>